<feature type="domain" description="Response regulatory" evidence="3">
    <location>
        <begin position="294"/>
        <end position="408"/>
    </location>
</feature>
<accession>A0A098QWG2</accession>
<dbReference type="InterPro" id="IPR011006">
    <property type="entry name" value="CheY-like_superfamily"/>
</dbReference>
<dbReference type="PANTHER" id="PTHR44591">
    <property type="entry name" value="STRESS RESPONSE REGULATOR PROTEIN 1"/>
    <property type="match status" value="1"/>
</dbReference>
<dbReference type="SUPFAM" id="SSF52172">
    <property type="entry name" value="CheY-like"/>
    <property type="match status" value="2"/>
</dbReference>
<dbReference type="InterPro" id="IPR050595">
    <property type="entry name" value="Bact_response_regulator"/>
</dbReference>
<evidence type="ECO:0000256" key="1">
    <source>
        <dbReference type="ARBA" id="ARBA00022553"/>
    </source>
</evidence>
<evidence type="ECO:0000313" key="5">
    <source>
        <dbReference type="Proteomes" id="UP000029692"/>
    </source>
</evidence>
<dbReference type="AlphaFoldDB" id="A0A098QWG2"/>
<evidence type="ECO:0000313" key="4">
    <source>
        <dbReference type="EMBL" id="KGE72059.1"/>
    </source>
</evidence>
<dbReference type="SMART" id="SM00448">
    <property type="entry name" value="REC"/>
    <property type="match status" value="2"/>
</dbReference>
<name>A0A098QWG2_9SPIO</name>
<dbReference type="Gene3D" id="3.40.50.2300">
    <property type="match status" value="2"/>
</dbReference>
<dbReference type="EMBL" id="JNUP01000063">
    <property type="protein sequence ID" value="KGE72059.1"/>
    <property type="molecule type" value="Genomic_DNA"/>
</dbReference>
<comment type="caution">
    <text evidence="4">The sequence shown here is derived from an EMBL/GenBank/DDBJ whole genome shotgun (WGS) entry which is preliminary data.</text>
</comment>
<feature type="modified residue" description="4-aspartylphosphate" evidence="2">
    <location>
        <position position="343"/>
    </location>
</feature>
<reference evidence="4 5" key="1">
    <citation type="submission" date="2014-05" db="EMBL/GenBank/DDBJ databases">
        <title>De novo Genome Sequence of Spirocheata sp.</title>
        <authorList>
            <person name="Shivani Y."/>
            <person name="Subhash Y."/>
            <person name="Tushar L."/>
            <person name="Sasikala C."/>
            <person name="Ramana C.V."/>
        </authorList>
    </citation>
    <scope>NUCLEOTIDE SEQUENCE [LARGE SCALE GENOMIC DNA]</scope>
    <source>
        <strain evidence="4 5">JC230</strain>
    </source>
</reference>
<dbReference type="PROSITE" id="PS50110">
    <property type="entry name" value="RESPONSE_REGULATORY"/>
    <property type="match status" value="2"/>
</dbReference>
<protein>
    <recommendedName>
        <fullName evidence="3">Response regulatory domain-containing protein</fullName>
    </recommendedName>
</protein>
<organism evidence="4 5">
    <name type="scientific">Spirochaeta lutea</name>
    <dbReference type="NCBI Taxonomy" id="1480694"/>
    <lineage>
        <taxon>Bacteria</taxon>
        <taxon>Pseudomonadati</taxon>
        <taxon>Spirochaetota</taxon>
        <taxon>Spirochaetia</taxon>
        <taxon>Spirochaetales</taxon>
        <taxon>Spirochaetaceae</taxon>
        <taxon>Spirochaeta</taxon>
    </lineage>
</organism>
<dbReference type="CDD" id="cd00156">
    <property type="entry name" value="REC"/>
    <property type="match status" value="1"/>
</dbReference>
<dbReference type="Proteomes" id="UP000029692">
    <property type="component" value="Unassembled WGS sequence"/>
</dbReference>
<dbReference type="GO" id="GO:0000160">
    <property type="term" value="P:phosphorelay signal transduction system"/>
    <property type="evidence" value="ECO:0007669"/>
    <property type="project" value="InterPro"/>
</dbReference>
<evidence type="ECO:0000259" key="3">
    <source>
        <dbReference type="PROSITE" id="PS50110"/>
    </source>
</evidence>
<dbReference type="eggNOG" id="COG0745">
    <property type="taxonomic scope" value="Bacteria"/>
</dbReference>
<evidence type="ECO:0000256" key="2">
    <source>
        <dbReference type="PROSITE-ProRule" id="PRU00169"/>
    </source>
</evidence>
<dbReference type="PANTHER" id="PTHR44591:SF23">
    <property type="entry name" value="CHEY SUBFAMILY"/>
    <property type="match status" value="1"/>
</dbReference>
<dbReference type="RefSeq" id="WP_037547506.1">
    <property type="nucleotide sequence ID" value="NZ_JNUP01000063.1"/>
</dbReference>
<feature type="modified residue" description="4-aspartylphosphate" evidence="2">
    <location>
        <position position="52"/>
    </location>
</feature>
<dbReference type="InterPro" id="IPR001789">
    <property type="entry name" value="Sig_transdc_resp-reg_receiver"/>
</dbReference>
<dbReference type="OrthoDB" id="330124at2"/>
<keyword evidence="1 2" id="KW-0597">Phosphoprotein</keyword>
<proteinExistence type="predicted"/>
<feature type="domain" description="Response regulatory" evidence="3">
    <location>
        <begin position="3"/>
        <end position="119"/>
    </location>
</feature>
<dbReference type="STRING" id="1480694.DC28_08095"/>
<keyword evidence="5" id="KW-1185">Reference proteome</keyword>
<sequence>MKTILIIDESPLIREYLSTQLEALGFSTIPAVNGLDGYTKLKGTLPDLVITDFYLTRKSCISILEDRLEDRNIQTTPVIVMATKLAKDAVVQLARLKVSKIVSKPLQLDILLKAVSEITGTTLGTDDTPCIIDAHLNDTILFIEVARGLNRHKIDQLRYKIAELTSLYQVQSPKVLIMFSTLDLVPGDEEKLLLFFDVITAQAQADPRFIKVLTESPQVKTIMENRQKLRAIQVTPNLEEAMEGLLGMRHDQGNHHDDALHRVLSPSAPKSPGSELIRLGYDETESGILFQNLEIAVVDDDPIIHEVIKTTFKQSKWTFRSYTNGRLFAADLANHEFALIFLDLMMPELNGFQVLEYLRRRGVEIPVIVLSALSRQESVKKAVSYGIHSYMIKPLKPRQVIRKTAEVLSLSL</sequence>
<gene>
    <name evidence="4" type="ORF">DC28_08095</name>
</gene>
<dbReference type="Pfam" id="PF00072">
    <property type="entry name" value="Response_reg"/>
    <property type="match status" value="2"/>
</dbReference>